<dbReference type="Gene3D" id="2.60.120.330">
    <property type="entry name" value="B-lactam Antibiotic, Isopenicillin N Synthase, Chain"/>
    <property type="match status" value="1"/>
</dbReference>
<dbReference type="PANTHER" id="PTHR47990">
    <property type="entry name" value="2-OXOGLUTARATE (2OG) AND FE(II)-DEPENDENT OXYGENASE SUPERFAMILY PROTEIN-RELATED"/>
    <property type="match status" value="1"/>
</dbReference>
<comment type="similarity">
    <text evidence="1 2">Belongs to the iron/ascorbate-dependent oxidoreductase family.</text>
</comment>
<accession>A0A9P9KN19</accession>
<keyword evidence="2" id="KW-0479">Metal-binding</keyword>
<organism evidence="4 5">
    <name type="scientific">Fusarium solani</name>
    <name type="common">Filamentous fungus</name>
    <dbReference type="NCBI Taxonomy" id="169388"/>
    <lineage>
        <taxon>Eukaryota</taxon>
        <taxon>Fungi</taxon>
        <taxon>Dikarya</taxon>
        <taxon>Ascomycota</taxon>
        <taxon>Pezizomycotina</taxon>
        <taxon>Sordariomycetes</taxon>
        <taxon>Hypocreomycetidae</taxon>
        <taxon>Hypocreales</taxon>
        <taxon>Nectriaceae</taxon>
        <taxon>Fusarium</taxon>
        <taxon>Fusarium solani species complex</taxon>
    </lineage>
</organism>
<dbReference type="FunFam" id="2.60.120.330:FF:000051">
    <property type="entry name" value="Clavaminate synthase-like protein"/>
    <property type="match status" value="1"/>
</dbReference>
<dbReference type="InterPro" id="IPR026992">
    <property type="entry name" value="DIOX_N"/>
</dbReference>
<dbReference type="GO" id="GO:0044283">
    <property type="term" value="P:small molecule biosynthetic process"/>
    <property type="evidence" value="ECO:0007669"/>
    <property type="project" value="UniProtKB-ARBA"/>
</dbReference>
<feature type="domain" description="Fe2OG dioxygenase" evidence="3">
    <location>
        <begin position="213"/>
        <end position="337"/>
    </location>
</feature>
<dbReference type="GO" id="GO:0046872">
    <property type="term" value="F:metal ion binding"/>
    <property type="evidence" value="ECO:0007669"/>
    <property type="project" value="UniProtKB-KW"/>
</dbReference>
<dbReference type="InterPro" id="IPR050231">
    <property type="entry name" value="Iron_ascorbate_oxido_reductase"/>
</dbReference>
<dbReference type="Pfam" id="PF03171">
    <property type="entry name" value="2OG-FeII_Oxy"/>
    <property type="match status" value="1"/>
</dbReference>
<comment type="caution">
    <text evidence="4">The sequence shown here is derived from an EMBL/GenBank/DDBJ whole genome shotgun (WGS) entry which is preliminary data.</text>
</comment>
<evidence type="ECO:0000313" key="4">
    <source>
        <dbReference type="EMBL" id="KAH7264206.1"/>
    </source>
</evidence>
<dbReference type="PROSITE" id="PS51471">
    <property type="entry name" value="FE2OG_OXY"/>
    <property type="match status" value="1"/>
</dbReference>
<proteinExistence type="inferred from homology"/>
<dbReference type="EMBL" id="JAGTJS010000007">
    <property type="protein sequence ID" value="KAH7264206.1"/>
    <property type="molecule type" value="Genomic_DNA"/>
</dbReference>
<name>A0A9P9KN19_FUSSL</name>
<dbReference type="Pfam" id="PF14226">
    <property type="entry name" value="DIOX_N"/>
    <property type="match status" value="1"/>
</dbReference>
<dbReference type="InterPro" id="IPR044861">
    <property type="entry name" value="IPNS-like_FE2OG_OXY"/>
</dbReference>
<dbReference type="Proteomes" id="UP000736672">
    <property type="component" value="Unassembled WGS sequence"/>
</dbReference>
<evidence type="ECO:0000256" key="1">
    <source>
        <dbReference type="ARBA" id="ARBA00008056"/>
    </source>
</evidence>
<dbReference type="InterPro" id="IPR027443">
    <property type="entry name" value="IPNS-like_sf"/>
</dbReference>
<dbReference type="InterPro" id="IPR005123">
    <property type="entry name" value="Oxoglu/Fe-dep_dioxygenase_dom"/>
</dbReference>
<keyword evidence="2" id="KW-0408">Iron</keyword>
<evidence type="ECO:0000256" key="2">
    <source>
        <dbReference type="RuleBase" id="RU003682"/>
    </source>
</evidence>
<keyword evidence="2" id="KW-0560">Oxidoreductase</keyword>
<protein>
    <recommendedName>
        <fullName evidence="3">Fe2OG dioxygenase domain-containing protein</fullName>
    </recommendedName>
</protein>
<evidence type="ECO:0000259" key="3">
    <source>
        <dbReference type="PROSITE" id="PS51471"/>
    </source>
</evidence>
<evidence type="ECO:0000313" key="5">
    <source>
        <dbReference type="Proteomes" id="UP000736672"/>
    </source>
</evidence>
<sequence>MTTYLNIRFAFTLSRRIRTSAHPLLSTTAHMKFPLKDRTPFQIASQRMSTNAAKIPVIDISAPDVDQKDVARQLVDAAEEHGFIYIRNLGRDISAADIDGAFELTKKTFECPVEEKQRCTIQTNNRGWSGMHSETLDPKNQKVGDFKEAFNFGEFVNGKAQQPLPSDLVPHEPQISAFADSCHNLCQKLLYLLGLGLGVDDFFSSAHNTAKGASSSILRFLRYPPPDTTAHSASDVRAGAHSDYGSITLLFRLRGQAGLELLTKDDVWAPVPVCPPGTEDDPSPPVLINIGDLLSYWTNGLFRSTLHRVVFPTEGTVGVAGETSAGPRYSIAYFCHPVGTAPLEPVPSERVKDFVPSDGGAPSANPYATSKVMTADEHLFMRLKESYGDLYDKKS</sequence>
<dbReference type="AlphaFoldDB" id="A0A9P9KN19"/>
<dbReference type="GO" id="GO:0016491">
    <property type="term" value="F:oxidoreductase activity"/>
    <property type="evidence" value="ECO:0007669"/>
    <property type="project" value="UniProtKB-KW"/>
</dbReference>
<reference evidence="4" key="1">
    <citation type="journal article" date="2021" name="Nat. Commun.">
        <title>Genetic determinants of endophytism in the Arabidopsis root mycobiome.</title>
        <authorList>
            <person name="Mesny F."/>
            <person name="Miyauchi S."/>
            <person name="Thiergart T."/>
            <person name="Pickel B."/>
            <person name="Atanasova L."/>
            <person name="Karlsson M."/>
            <person name="Huettel B."/>
            <person name="Barry K.W."/>
            <person name="Haridas S."/>
            <person name="Chen C."/>
            <person name="Bauer D."/>
            <person name="Andreopoulos W."/>
            <person name="Pangilinan J."/>
            <person name="LaButti K."/>
            <person name="Riley R."/>
            <person name="Lipzen A."/>
            <person name="Clum A."/>
            <person name="Drula E."/>
            <person name="Henrissat B."/>
            <person name="Kohler A."/>
            <person name="Grigoriev I.V."/>
            <person name="Martin F.M."/>
            <person name="Hacquard S."/>
        </authorList>
    </citation>
    <scope>NUCLEOTIDE SEQUENCE</scope>
    <source>
        <strain evidence="4">FSSC 5 MPI-SDFR-AT-0091</strain>
    </source>
</reference>
<dbReference type="SUPFAM" id="SSF51197">
    <property type="entry name" value="Clavaminate synthase-like"/>
    <property type="match status" value="1"/>
</dbReference>
<dbReference type="OrthoDB" id="288590at2759"/>
<keyword evidence="5" id="KW-1185">Reference proteome</keyword>
<gene>
    <name evidence="4" type="ORF">B0J15DRAFT_464116</name>
</gene>